<evidence type="ECO:0000259" key="6">
    <source>
        <dbReference type="Pfam" id="PF05182"/>
    </source>
</evidence>
<gene>
    <name evidence="8" type="primary">LOC108826794</name>
</gene>
<feature type="compositionally biased region" description="Basic residues" evidence="5">
    <location>
        <begin position="626"/>
        <end position="637"/>
    </location>
</feature>
<feature type="region of interest" description="Disordered" evidence="5">
    <location>
        <begin position="416"/>
        <end position="458"/>
    </location>
</feature>
<feature type="compositionally biased region" description="Basic and acidic residues" evidence="5">
    <location>
        <begin position="504"/>
        <end position="533"/>
    </location>
</feature>
<feature type="compositionally biased region" description="Basic and acidic residues" evidence="5">
    <location>
        <begin position="1136"/>
        <end position="1148"/>
    </location>
</feature>
<evidence type="ECO:0000256" key="2">
    <source>
        <dbReference type="ARBA" id="ARBA00007459"/>
    </source>
</evidence>
<feature type="compositionally biased region" description="Basic and acidic residues" evidence="5">
    <location>
        <begin position="862"/>
        <end position="901"/>
    </location>
</feature>
<feature type="compositionally biased region" description="Basic and acidic residues" evidence="5">
    <location>
        <begin position="567"/>
        <end position="579"/>
    </location>
</feature>
<feature type="domain" description="Pre-mRNA polyadenylation factor Fip1" evidence="6">
    <location>
        <begin position="323"/>
        <end position="364"/>
    </location>
</feature>
<feature type="compositionally biased region" description="Polar residues" evidence="5">
    <location>
        <begin position="947"/>
        <end position="960"/>
    </location>
</feature>
<feature type="compositionally biased region" description="Basic and acidic residues" evidence="5">
    <location>
        <begin position="974"/>
        <end position="988"/>
    </location>
</feature>
<dbReference type="InterPro" id="IPR007854">
    <property type="entry name" value="Fip1_dom"/>
</dbReference>
<keyword evidence="4" id="KW-0539">Nucleus</keyword>
<reference evidence="7" key="1">
    <citation type="journal article" date="2019" name="Database">
        <title>The radish genome database (RadishGD): an integrated information resource for radish genomics.</title>
        <authorList>
            <person name="Yu H.J."/>
            <person name="Baek S."/>
            <person name="Lee Y.J."/>
            <person name="Cho A."/>
            <person name="Mun J.H."/>
        </authorList>
    </citation>
    <scope>NUCLEOTIDE SEQUENCE [LARGE SCALE GENOMIC DNA]</scope>
    <source>
        <strain evidence="7">cv. WK10039</strain>
    </source>
</reference>
<evidence type="ECO:0000313" key="8">
    <source>
        <dbReference type="RefSeq" id="XP_018455650.2"/>
    </source>
</evidence>
<dbReference type="GO" id="GO:0003723">
    <property type="term" value="F:RNA binding"/>
    <property type="evidence" value="ECO:0007669"/>
    <property type="project" value="TreeGrafter"/>
</dbReference>
<dbReference type="OrthoDB" id="1917198at2759"/>
<feature type="region of interest" description="Disordered" evidence="5">
    <location>
        <begin position="1"/>
        <end position="100"/>
    </location>
</feature>
<dbReference type="PANTHER" id="PTHR36884:SF5">
    <property type="entry name" value="PRE-MRNA POLYADENYLATION FACTOR FIP1 DOMAIN-CONTAINING PROTEIN"/>
    <property type="match status" value="1"/>
</dbReference>
<proteinExistence type="inferred from homology"/>
<feature type="compositionally biased region" description="Basic and acidic residues" evidence="5">
    <location>
        <begin position="1000"/>
        <end position="1010"/>
    </location>
</feature>
<feature type="compositionally biased region" description="Acidic residues" evidence="5">
    <location>
        <begin position="124"/>
        <end position="134"/>
    </location>
</feature>
<dbReference type="Pfam" id="PF05182">
    <property type="entry name" value="Fip1"/>
    <property type="match status" value="1"/>
</dbReference>
<organism evidence="7 8">
    <name type="scientific">Raphanus sativus</name>
    <name type="common">Radish</name>
    <name type="synonym">Raphanus raphanistrum var. sativus</name>
    <dbReference type="NCBI Taxonomy" id="3726"/>
    <lineage>
        <taxon>Eukaryota</taxon>
        <taxon>Viridiplantae</taxon>
        <taxon>Streptophyta</taxon>
        <taxon>Embryophyta</taxon>
        <taxon>Tracheophyta</taxon>
        <taxon>Spermatophyta</taxon>
        <taxon>Magnoliopsida</taxon>
        <taxon>eudicotyledons</taxon>
        <taxon>Gunneridae</taxon>
        <taxon>Pentapetalae</taxon>
        <taxon>rosids</taxon>
        <taxon>malvids</taxon>
        <taxon>Brassicales</taxon>
        <taxon>Brassicaceae</taxon>
        <taxon>Brassiceae</taxon>
        <taxon>Raphanus</taxon>
    </lineage>
</organism>
<name>A0A6J0L630_RAPSA</name>
<feature type="compositionally biased region" description="Basic and acidic residues" evidence="5">
    <location>
        <begin position="937"/>
        <end position="946"/>
    </location>
</feature>
<reference evidence="8" key="2">
    <citation type="submission" date="2025-08" db="UniProtKB">
        <authorList>
            <consortium name="RefSeq"/>
        </authorList>
    </citation>
    <scope>IDENTIFICATION</scope>
    <source>
        <tissue evidence="8">Leaf</tissue>
    </source>
</reference>
<dbReference type="RefSeq" id="XP_018455650.2">
    <property type="nucleotide sequence ID" value="XM_018600148.2"/>
</dbReference>
<comment type="subcellular location">
    <subcellularLocation>
        <location evidence="1">Nucleus</location>
    </subcellularLocation>
</comment>
<evidence type="ECO:0000256" key="4">
    <source>
        <dbReference type="ARBA" id="ARBA00023242"/>
    </source>
</evidence>
<feature type="compositionally biased region" description="Acidic residues" evidence="5">
    <location>
        <begin position="84"/>
        <end position="93"/>
    </location>
</feature>
<evidence type="ECO:0000313" key="7">
    <source>
        <dbReference type="Proteomes" id="UP000504610"/>
    </source>
</evidence>
<accession>A0A6J0L630</accession>
<dbReference type="GO" id="GO:0016607">
    <property type="term" value="C:nuclear speck"/>
    <property type="evidence" value="ECO:0007669"/>
    <property type="project" value="TreeGrafter"/>
</dbReference>
<dbReference type="KEGG" id="rsz:108826794"/>
<comment type="similarity">
    <text evidence="2">Belongs to the FIP1 family.</text>
</comment>
<dbReference type="AlphaFoldDB" id="A0A6J0L630"/>
<sequence>MDEDDEFGDLYSDVFQPPPVLPPPPPPPLRSIDLNLRSQDQDEAEPNPPPVSRVSDTTTTAATKLPPALSHDANRGGEDKDMTFDIEEPDADDSAPAIPGLAIDRVVTTAIEQAGDDGGYGGGDDWDSDSEDDLQIVLNDNNVMMGGGGDNRRSRMGDNEDDDDDDDEEPLVIVTDTDQNQPMEDHHHHQLWGEDGLQQQGGGEGDGKDGGEAVKGSGPGGALVGPPKAGYSSHGYHPFHSQFKYVRPGAAPMPASAAGTSSGQVRPPANLGGPMAGRGRGDWRPMGMRNTSVAQKGYHQAWGSNTAGRGLDFTLPSHKTIFEVDIETFEDKPWRYQGVDITDYFNFGLNEESWIDYCKQLDQRRIETTMQSRIRVYESGRTDQGYDPDLPPELAAATGAQGVPVGSSDLVKVETAQGDSAKAPAHVRPALPPGRPIPVETGSGERQPSVDTRAPRMRDLDAIIEIVCQDSHEDAPSDENDTEQAVCSLPGENVPVETGYVNSRRPDRESAERSPTQDEPRKRLLKKKDDEISRSTGSGQSFRSSSPVGDRGTMSPSIDREDMEGVAGKDAEVEEERKTSSAVQEDDGGESKTERSSGNSKARSGSHRDHQQLKDSAEQEVIQNKHSTRPASSKKHHDSIAPHQSRKNQDRGKEMERTRAASKGGREYSNPHTDVDYSIARGDDYDRRKERDVDGGFWRRKEDDPFSRRGVDEGFRKRDREEDLGSKQRGKMRETDIRNKDDHVPSRKHLDDGGLRNSYELDDHMGKRRKDEEYLRRNRSEKNEISYGQRESSTSRLKRERGDRLDHQKRDVQHKSRDDFDDHSSLRHIDDFYMQRDGNDRLREREGMDKLKLTQEDGLSARGRERQVPTRGHRGSEDRSYMMKDDYKASDKEHLTKDTTKHSKQTKRREYHGEESSHHRGHGDFSARTDETVNNEKIPRQERTSAKSDNVINSLDGQQLQDRKHRDPRRKNKEQREGADSVRSKQGEENGSSEVTGSKGKNEARNHRNEIPQQLNVTKRHKEDASSGDELQDSKRGRTKLERWASHKERDDAVTVKAPSTSSKLQEKEKGTNGRVSEPVHGSIDKNRNVTEEKSGHDLAETKDRSEKGPPGGDRHLDTVEKLKKRSERFKLPMPTEKDTTGVKKMESETPPSAKIEGPVDSEVKAERPARKRRWTSS</sequence>
<keyword evidence="7" id="KW-1185">Reference proteome</keyword>
<feature type="region of interest" description="Disordered" evidence="5">
    <location>
        <begin position="472"/>
        <end position="1178"/>
    </location>
</feature>
<dbReference type="PANTHER" id="PTHR36884">
    <property type="entry name" value="FIP1[III]-LIKE PROTEIN"/>
    <property type="match status" value="1"/>
</dbReference>
<feature type="compositionally biased region" description="Basic and acidic residues" evidence="5">
    <location>
        <begin position="606"/>
        <end position="617"/>
    </location>
</feature>
<dbReference type="InterPro" id="IPR044976">
    <property type="entry name" value="FIPS5/FIPS3-like"/>
</dbReference>
<feature type="compositionally biased region" description="Basic and acidic residues" evidence="5">
    <location>
        <begin position="1083"/>
        <end position="1122"/>
    </location>
</feature>
<feature type="compositionally biased region" description="Low complexity" evidence="5">
    <location>
        <begin position="254"/>
        <end position="263"/>
    </location>
</feature>
<evidence type="ECO:0000256" key="1">
    <source>
        <dbReference type="ARBA" id="ARBA00004123"/>
    </source>
</evidence>
<feature type="compositionally biased region" description="Basic and acidic residues" evidence="5">
    <location>
        <begin position="800"/>
        <end position="855"/>
    </location>
</feature>
<dbReference type="Proteomes" id="UP000504610">
    <property type="component" value="Chromosome 9"/>
</dbReference>
<feature type="compositionally biased region" description="Basic and acidic residues" evidence="5">
    <location>
        <begin position="911"/>
        <end position="931"/>
    </location>
</feature>
<feature type="compositionally biased region" description="Basic and acidic residues" evidence="5">
    <location>
        <begin position="681"/>
        <end position="784"/>
    </location>
</feature>
<feature type="compositionally biased region" description="Acidic residues" evidence="5">
    <location>
        <begin position="159"/>
        <end position="169"/>
    </location>
</feature>
<evidence type="ECO:0000256" key="3">
    <source>
        <dbReference type="ARBA" id="ARBA00022664"/>
    </source>
</evidence>
<feature type="region of interest" description="Disordered" evidence="5">
    <location>
        <begin position="194"/>
        <end position="229"/>
    </location>
</feature>
<feature type="compositionally biased region" description="Basic and acidic residues" evidence="5">
    <location>
        <begin position="1032"/>
        <end position="1054"/>
    </location>
</feature>
<feature type="compositionally biased region" description="Low complexity" evidence="5">
    <location>
        <begin position="534"/>
        <end position="546"/>
    </location>
</feature>
<feature type="compositionally biased region" description="Pro residues" evidence="5">
    <location>
        <begin position="16"/>
        <end position="29"/>
    </location>
</feature>
<feature type="compositionally biased region" description="Basic and acidic residues" evidence="5">
    <location>
        <begin position="72"/>
        <end position="83"/>
    </location>
</feature>
<feature type="region of interest" description="Disordered" evidence="5">
    <location>
        <begin position="254"/>
        <end position="283"/>
    </location>
</feature>
<feature type="region of interest" description="Disordered" evidence="5">
    <location>
        <begin position="113"/>
        <end position="169"/>
    </location>
</feature>
<protein>
    <submittedName>
        <fullName evidence="8">FIP1[V]-like protein</fullName>
    </submittedName>
</protein>
<dbReference type="GeneID" id="108826794"/>
<keyword evidence="3" id="KW-0507">mRNA processing</keyword>
<evidence type="ECO:0000256" key="5">
    <source>
        <dbReference type="SAM" id="MobiDB-lite"/>
    </source>
</evidence>
<feature type="compositionally biased region" description="Basic and acidic residues" evidence="5">
    <location>
        <begin position="647"/>
        <end position="659"/>
    </location>
</feature>
<dbReference type="GO" id="GO:0006397">
    <property type="term" value="P:mRNA processing"/>
    <property type="evidence" value="ECO:0007669"/>
    <property type="project" value="UniProtKB-KW"/>
</dbReference>